<dbReference type="GO" id="GO:0043235">
    <property type="term" value="C:receptor complex"/>
    <property type="evidence" value="ECO:0007669"/>
    <property type="project" value="TreeGrafter"/>
</dbReference>
<evidence type="ECO:0000313" key="12">
    <source>
        <dbReference type="EMBL" id="GCC32688.1"/>
    </source>
</evidence>
<dbReference type="GO" id="GO:0007399">
    <property type="term" value="P:nervous system development"/>
    <property type="evidence" value="ECO:0007669"/>
    <property type="project" value="TreeGrafter"/>
</dbReference>
<feature type="chain" id="PRO_5019487558" description="GDNF/GAS1 domain-containing protein" evidence="10">
    <location>
        <begin position="22"/>
        <end position="431"/>
    </location>
</feature>
<feature type="region of interest" description="Disordered" evidence="9">
    <location>
        <begin position="345"/>
        <end position="364"/>
    </location>
</feature>
<feature type="domain" description="GDNF/GAS1" evidence="11">
    <location>
        <begin position="145"/>
        <end position="225"/>
    </location>
</feature>
<proteinExistence type="inferred from homology"/>
<dbReference type="InterPro" id="IPR003438">
    <property type="entry name" value="GDNF_rcpt"/>
</dbReference>
<dbReference type="GO" id="GO:0038023">
    <property type="term" value="F:signaling receptor activity"/>
    <property type="evidence" value="ECO:0007669"/>
    <property type="project" value="InterPro"/>
</dbReference>
<dbReference type="AlphaFoldDB" id="A0A401SQM6"/>
<evidence type="ECO:0000259" key="11">
    <source>
        <dbReference type="SMART" id="SM00907"/>
    </source>
</evidence>
<evidence type="ECO:0000256" key="1">
    <source>
        <dbReference type="ARBA" id="ARBA00004609"/>
    </source>
</evidence>
<accession>A0A401SQM6</accession>
<dbReference type="Pfam" id="PF02351">
    <property type="entry name" value="GDNF"/>
    <property type="match status" value="3"/>
</dbReference>
<dbReference type="EMBL" id="BEZZ01000454">
    <property type="protein sequence ID" value="GCC32688.1"/>
    <property type="molecule type" value="Genomic_DNA"/>
</dbReference>
<keyword evidence="3" id="KW-1003">Cell membrane</keyword>
<dbReference type="Proteomes" id="UP000287033">
    <property type="component" value="Unassembled WGS sequence"/>
</dbReference>
<evidence type="ECO:0000256" key="5">
    <source>
        <dbReference type="ARBA" id="ARBA00023136"/>
    </source>
</evidence>
<comment type="caution">
    <text evidence="12">The sequence shown here is derived from an EMBL/GenBank/DDBJ whole genome shotgun (WGS) entry which is preliminary data.</text>
</comment>
<dbReference type="PRINTS" id="PR01316">
    <property type="entry name" value="GDNFRECEPTOR"/>
</dbReference>
<reference evidence="12 13" key="1">
    <citation type="journal article" date="2018" name="Nat. Ecol. Evol.">
        <title>Shark genomes provide insights into elasmobranch evolution and the origin of vertebrates.</title>
        <authorList>
            <person name="Hara Y"/>
            <person name="Yamaguchi K"/>
            <person name="Onimaru K"/>
            <person name="Kadota M"/>
            <person name="Koyanagi M"/>
            <person name="Keeley SD"/>
            <person name="Tatsumi K"/>
            <person name="Tanaka K"/>
            <person name="Motone F"/>
            <person name="Kageyama Y"/>
            <person name="Nozu R"/>
            <person name="Adachi N"/>
            <person name="Nishimura O"/>
            <person name="Nakagawa R"/>
            <person name="Tanegashima C"/>
            <person name="Kiyatake I"/>
            <person name="Matsumoto R"/>
            <person name="Murakumo K"/>
            <person name="Nishida K"/>
            <person name="Terakita A"/>
            <person name="Kuratani S"/>
            <person name="Sato K"/>
            <person name="Hyodo S Kuraku.S."/>
        </authorList>
    </citation>
    <scope>NUCLEOTIDE SEQUENCE [LARGE SCALE GENOMIC DNA]</scope>
</reference>
<dbReference type="OMA" id="CQRENYA"/>
<dbReference type="InterPro" id="IPR037193">
    <property type="entry name" value="GDNF_alpha"/>
</dbReference>
<dbReference type="PANTHER" id="PTHR10269">
    <property type="entry name" value="GDNF RECEPTOR ALPHA"/>
    <property type="match status" value="1"/>
</dbReference>
<evidence type="ECO:0000256" key="3">
    <source>
        <dbReference type="ARBA" id="ARBA00022475"/>
    </source>
</evidence>
<feature type="signal peptide" evidence="10">
    <location>
        <begin position="1"/>
        <end position="21"/>
    </location>
</feature>
<name>A0A401SQM6_CHIPU</name>
<keyword evidence="5" id="KW-0472">Membrane</keyword>
<evidence type="ECO:0000256" key="8">
    <source>
        <dbReference type="ARBA" id="ARBA00023288"/>
    </source>
</evidence>
<dbReference type="OrthoDB" id="10047040at2759"/>
<keyword evidence="6" id="KW-0675">Receptor</keyword>
<keyword evidence="8" id="KW-0449">Lipoprotein</keyword>
<protein>
    <recommendedName>
        <fullName evidence="11">GDNF/GAS1 domain-containing protein</fullName>
    </recommendedName>
</protein>
<comment type="subcellular location">
    <subcellularLocation>
        <location evidence="1">Cell membrane</location>
        <topology evidence="1">Lipid-anchor</topology>
        <topology evidence="1">GPI-anchor</topology>
    </subcellularLocation>
</comment>
<keyword evidence="13" id="KW-1185">Reference proteome</keyword>
<dbReference type="SUPFAM" id="SSF110035">
    <property type="entry name" value="GDNF receptor-like"/>
    <property type="match status" value="2"/>
</dbReference>
<evidence type="ECO:0000256" key="9">
    <source>
        <dbReference type="SAM" id="MobiDB-lite"/>
    </source>
</evidence>
<dbReference type="GO" id="GO:0009897">
    <property type="term" value="C:external side of plasma membrane"/>
    <property type="evidence" value="ECO:0007669"/>
    <property type="project" value="TreeGrafter"/>
</dbReference>
<gene>
    <name evidence="12" type="ORF">chiPu_0011152</name>
</gene>
<dbReference type="InterPro" id="IPR016017">
    <property type="entry name" value="GDNF/GAS1"/>
</dbReference>
<evidence type="ECO:0000256" key="7">
    <source>
        <dbReference type="ARBA" id="ARBA00023180"/>
    </source>
</evidence>
<evidence type="ECO:0000313" key="13">
    <source>
        <dbReference type="Proteomes" id="UP000287033"/>
    </source>
</evidence>
<comment type="similarity">
    <text evidence="2">Belongs to the GDNFR family.</text>
</comment>
<dbReference type="FunFam" id="1.10.220.110:FF:000001">
    <property type="entry name" value="GDNF family receptor alpha"/>
    <property type="match status" value="1"/>
</dbReference>
<evidence type="ECO:0000256" key="2">
    <source>
        <dbReference type="ARBA" id="ARBA00005961"/>
    </source>
</evidence>
<keyword evidence="7" id="KW-0325">Glycoprotein</keyword>
<sequence>MLLMGIYLILTLIDGLSNVEGSHNDCLQASETCINDPKCSPKYRTFRQCMTGSSAAPLGPGAKNQCISAVMSLLSSPLHNCKCKRGMKKEKNCLGIYWSLHQSMAQGEETDDSSPYEPSKRGYDYARLASITAGSDIGITRANRCLDAAKACNVDESCQKLRTEYVSSCIKRSSKAETCNHPKCHKALRKFFDRVPVEFTHELLFCPCEDTACAERRRQTIVPSCSYYVKEKQNCLTLLESCKMNVVCRSRLAEFQTSCQPSTQSVSGCLRENYAACLLSYTGIIGTVVTPNYIDNSSSNVAPWCTCSGSGNHREDCEGFLNLFTDNICLKNAFQAFGNGTDLNTGSSVQQSTLPTSQTRMDKHSNDTELSHLDENMFDPSLTTQVADERPLWRESTRSASEALGLAVAVGSQAELVWGLLLASFHLHFTM</sequence>
<dbReference type="GO" id="GO:0007169">
    <property type="term" value="P:cell surface receptor protein tyrosine kinase signaling pathway"/>
    <property type="evidence" value="ECO:0007669"/>
    <property type="project" value="UniProtKB-ARBA"/>
</dbReference>
<evidence type="ECO:0000256" key="6">
    <source>
        <dbReference type="ARBA" id="ARBA00023170"/>
    </source>
</evidence>
<dbReference type="PANTHER" id="PTHR10269:SF2">
    <property type="entry name" value="GDNF FAMILY RECEPTOR ALPHA-4"/>
    <property type="match status" value="1"/>
</dbReference>
<feature type="domain" description="GDNF/GAS1" evidence="11">
    <location>
        <begin position="26"/>
        <end position="105"/>
    </location>
</feature>
<feature type="compositionally biased region" description="Polar residues" evidence="9">
    <location>
        <begin position="345"/>
        <end position="359"/>
    </location>
</feature>
<evidence type="ECO:0000256" key="10">
    <source>
        <dbReference type="SAM" id="SignalP"/>
    </source>
</evidence>
<feature type="domain" description="GDNF/GAS1" evidence="11">
    <location>
        <begin position="235"/>
        <end position="329"/>
    </location>
</feature>
<dbReference type="STRING" id="137246.A0A401SQM6"/>
<organism evidence="12 13">
    <name type="scientific">Chiloscyllium punctatum</name>
    <name type="common">Brownbanded bambooshark</name>
    <name type="synonym">Hemiscyllium punctatum</name>
    <dbReference type="NCBI Taxonomy" id="137246"/>
    <lineage>
        <taxon>Eukaryota</taxon>
        <taxon>Metazoa</taxon>
        <taxon>Chordata</taxon>
        <taxon>Craniata</taxon>
        <taxon>Vertebrata</taxon>
        <taxon>Chondrichthyes</taxon>
        <taxon>Elasmobranchii</taxon>
        <taxon>Galeomorphii</taxon>
        <taxon>Galeoidea</taxon>
        <taxon>Orectolobiformes</taxon>
        <taxon>Hemiscylliidae</taxon>
        <taxon>Chiloscyllium</taxon>
    </lineage>
</organism>
<keyword evidence="4 10" id="KW-0732">Signal</keyword>
<dbReference type="SMART" id="SM00907">
    <property type="entry name" value="GDNF"/>
    <property type="match status" value="3"/>
</dbReference>
<dbReference type="Gene3D" id="1.10.220.110">
    <property type="entry name" value="GDNF binding domain"/>
    <property type="match status" value="1"/>
</dbReference>
<evidence type="ECO:0000256" key="4">
    <source>
        <dbReference type="ARBA" id="ARBA00022729"/>
    </source>
</evidence>